<dbReference type="PANTHER" id="PTHR20883">
    <property type="entry name" value="PHYTANOYL-COA DIOXYGENASE DOMAIN CONTAINING 1"/>
    <property type="match status" value="1"/>
</dbReference>
<dbReference type="Gene3D" id="2.60.120.620">
    <property type="entry name" value="q2cbj1_9rhob like domain"/>
    <property type="match status" value="2"/>
</dbReference>
<dbReference type="GO" id="GO:0016706">
    <property type="term" value="F:2-oxoglutarate-dependent dioxygenase activity"/>
    <property type="evidence" value="ECO:0007669"/>
    <property type="project" value="UniProtKB-ARBA"/>
</dbReference>
<dbReference type="Pfam" id="PF05721">
    <property type="entry name" value="PhyH"/>
    <property type="match status" value="1"/>
</dbReference>
<proteinExistence type="predicted"/>
<dbReference type="RefSeq" id="WP_192751206.1">
    <property type="nucleotide sequence ID" value="NZ_BAABJL010000158.1"/>
</dbReference>
<evidence type="ECO:0000313" key="2">
    <source>
        <dbReference type="Proteomes" id="UP000638648"/>
    </source>
</evidence>
<dbReference type="AlphaFoldDB" id="A0A927N1I5"/>
<keyword evidence="2" id="KW-1185">Reference proteome</keyword>
<dbReference type="PANTHER" id="PTHR20883:SF46">
    <property type="entry name" value="PHYTANOYL-COA HYDROXYLASE"/>
    <property type="match status" value="1"/>
</dbReference>
<dbReference type="Proteomes" id="UP000638648">
    <property type="component" value="Unassembled WGS sequence"/>
</dbReference>
<reference evidence="1" key="1">
    <citation type="submission" date="2020-10" db="EMBL/GenBank/DDBJ databases">
        <title>Sequencing the genomes of 1000 actinobacteria strains.</title>
        <authorList>
            <person name="Klenk H.-P."/>
        </authorList>
    </citation>
    <scope>NUCLEOTIDE SEQUENCE</scope>
    <source>
        <strain evidence="1">DSM 45354</strain>
    </source>
</reference>
<organism evidence="1 2">
    <name type="scientific">Actinopolymorpha pittospori</name>
    <dbReference type="NCBI Taxonomy" id="648752"/>
    <lineage>
        <taxon>Bacteria</taxon>
        <taxon>Bacillati</taxon>
        <taxon>Actinomycetota</taxon>
        <taxon>Actinomycetes</taxon>
        <taxon>Propionibacteriales</taxon>
        <taxon>Actinopolymorphaceae</taxon>
        <taxon>Actinopolymorpha</taxon>
    </lineage>
</organism>
<keyword evidence="1" id="KW-0560">Oxidoreductase</keyword>
<protein>
    <submittedName>
        <fullName evidence="1">Ectoine hydroxylase-related dioxygenase (Phytanoyl-CoA dioxygenase family)</fullName>
    </submittedName>
</protein>
<dbReference type="SUPFAM" id="SSF51197">
    <property type="entry name" value="Clavaminate synthase-like"/>
    <property type="match status" value="1"/>
</dbReference>
<gene>
    <name evidence="1" type="ORF">HEB94_004075</name>
</gene>
<sequence>MSAGHSVEEQAALGADQVAAYHDRGYIAVENVLTTAEVAELRAVTEEFVERSRQVTTHTEVFDLEPGHSPERPRLRRLKAPHHQHDVYDRVLRHRRILDIVAELIGARIRYRTTKRLMVVPGSHHGPVLDHHQDGYFAGAVTAPDGLLERAVPIELHAGGISVHHARLLHGSAPNTSTRPRRFLLAEYAAADAWPLVGSGDWDEFNSRLLRGDPVLEPRLEPVPVRIPLPTHARQGSIYEVQSVVRSRAFHPG</sequence>
<dbReference type="GO" id="GO:0005506">
    <property type="term" value="F:iron ion binding"/>
    <property type="evidence" value="ECO:0007669"/>
    <property type="project" value="UniProtKB-ARBA"/>
</dbReference>
<dbReference type="InterPro" id="IPR008775">
    <property type="entry name" value="Phytyl_CoA_dOase-like"/>
</dbReference>
<accession>A0A927N1I5</accession>
<name>A0A927N1I5_9ACTN</name>
<keyword evidence="1" id="KW-0223">Dioxygenase</keyword>
<comment type="caution">
    <text evidence="1">The sequence shown here is derived from an EMBL/GenBank/DDBJ whole genome shotgun (WGS) entry which is preliminary data.</text>
</comment>
<evidence type="ECO:0000313" key="1">
    <source>
        <dbReference type="EMBL" id="MBE1607227.1"/>
    </source>
</evidence>
<dbReference type="EMBL" id="JADBEM010000001">
    <property type="protein sequence ID" value="MBE1607227.1"/>
    <property type="molecule type" value="Genomic_DNA"/>
</dbReference>